<dbReference type="EMBL" id="MU150239">
    <property type="protein sequence ID" value="KAF9466971.1"/>
    <property type="molecule type" value="Genomic_DNA"/>
</dbReference>
<keyword evidence="2" id="KW-1185">Reference proteome</keyword>
<dbReference type="AlphaFoldDB" id="A0A9P6CHY5"/>
<evidence type="ECO:0008006" key="3">
    <source>
        <dbReference type="Google" id="ProtNLM"/>
    </source>
</evidence>
<proteinExistence type="predicted"/>
<organism evidence="1 2">
    <name type="scientific">Collybia nuda</name>
    <dbReference type="NCBI Taxonomy" id="64659"/>
    <lineage>
        <taxon>Eukaryota</taxon>
        <taxon>Fungi</taxon>
        <taxon>Dikarya</taxon>
        <taxon>Basidiomycota</taxon>
        <taxon>Agaricomycotina</taxon>
        <taxon>Agaricomycetes</taxon>
        <taxon>Agaricomycetidae</taxon>
        <taxon>Agaricales</taxon>
        <taxon>Tricholomatineae</taxon>
        <taxon>Clitocybaceae</taxon>
        <taxon>Collybia</taxon>
    </lineage>
</organism>
<evidence type="ECO:0000313" key="1">
    <source>
        <dbReference type="EMBL" id="KAF9466971.1"/>
    </source>
</evidence>
<sequence length="146" mass="16314">MVAISTHLKLAFAWITYTNTLSVDKMRPLMSDNFISRLRPASLGYEPVGKEPYLVRLAGAPIKNFNISLPRTEDIVEGKDAIQFYTTADGKTSHGFRWKNEYQFSFTFEGDKILSVTEFTDPTIIVDLLGKEATAAEAELNCKGQA</sequence>
<name>A0A9P6CHY5_9AGAR</name>
<evidence type="ECO:0000313" key="2">
    <source>
        <dbReference type="Proteomes" id="UP000807353"/>
    </source>
</evidence>
<accession>A0A9P6CHY5</accession>
<reference evidence="1" key="1">
    <citation type="submission" date="2020-11" db="EMBL/GenBank/DDBJ databases">
        <authorList>
            <consortium name="DOE Joint Genome Institute"/>
            <person name="Ahrendt S."/>
            <person name="Riley R."/>
            <person name="Andreopoulos W."/>
            <person name="Labutti K."/>
            <person name="Pangilinan J."/>
            <person name="Ruiz-Duenas F.J."/>
            <person name="Barrasa J.M."/>
            <person name="Sanchez-Garcia M."/>
            <person name="Camarero S."/>
            <person name="Miyauchi S."/>
            <person name="Serrano A."/>
            <person name="Linde D."/>
            <person name="Babiker R."/>
            <person name="Drula E."/>
            <person name="Ayuso-Fernandez I."/>
            <person name="Pacheco R."/>
            <person name="Padilla G."/>
            <person name="Ferreira P."/>
            <person name="Barriuso J."/>
            <person name="Kellner H."/>
            <person name="Castanera R."/>
            <person name="Alfaro M."/>
            <person name="Ramirez L."/>
            <person name="Pisabarro A.G."/>
            <person name="Kuo A."/>
            <person name="Tritt A."/>
            <person name="Lipzen A."/>
            <person name="He G."/>
            <person name="Yan M."/>
            <person name="Ng V."/>
            <person name="Cullen D."/>
            <person name="Martin F."/>
            <person name="Rosso M.-N."/>
            <person name="Henrissat B."/>
            <person name="Hibbett D."/>
            <person name="Martinez A.T."/>
            <person name="Grigoriev I.V."/>
        </authorList>
    </citation>
    <scope>NUCLEOTIDE SEQUENCE</scope>
    <source>
        <strain evidence="1">CBS 247.69</strain>
    </source>
</reference>
<comment type="caution">
    <text evidence="1">The sequence shown here is derived from an EMBL/GenBank/DDBJ whole genome shotgun (WGS) entry which is preliminary data.</text>
</comment>
<dbReference type="Proteomes" id="UP000807353">
    <property type="component" value="Unassembled WGS sequence"/>
</dbReference>
<gene>
    <name evidence="1" type="ORF">BDZ94DRAFT_1305835</name>
</gene>
<dbReference type="Gene3D" id="3.10.450.50">
    <property type="match status" value="1"/>
</dbReference>
<dbReference type="InterPro" id="IPR032710">
    <property type="entry name" value="NTF2-like_dom_sf"/>
</dbReference>
<dbReference type="OrthoDB" id="3758478at2759"/>
<protein>
    <recommendedName>
        <fullName evidence="3">SnoaL-like domain-containing protein</fullName>
    </recommendedName>
</protein>
<dbReference type="SUPFAM" id="SSF54427">
    <property type="entry name" value="NTF2-like"/>
    <property type="match status" value="1"/>
</dbReference>